<dbReference type="InterPro" id="IPR058043">
    <property type="entry name" value="Chimallin"/>
</dbReference>
<evidence type="ECO:0000256" key="1">
    <source>
        <dbReference type="SAM" id="MobiDB-lite"/>
    </source>
</evidence>
<sequence length="626" mass="69261">MAVNENEIGTVQTQATAPAPQPTAQRQAQRPTGAPGSTTGINHLMRRSGRLDGSDARSADALQVFTKVKEEAIRHQDLPDDFDIHRFDRDAQQVGMAGLLIVKLAKDINGSMKAFVRTLVLDNLPGTRIRPRTHKINNGLTDDIIEEKVLPRDVFTAQYWSKIGEFLRNRYNIPGLEVLSAGPRAVYADFDFKDELAVKNLLVESVNICEDAIARRNNETPFSIATHIKAENEQLTCNLDYNGIPVKDSCGNPIRSDLVISTSRGKKTNVPENEFYDTDSQLNQVSLFVDLHWTPTTGQQQGMFGVTLPGAVLPPQFTPYIVITDVRKASWIQAWTLEMWLFALGNAYRATASQAWARTLMPKIATSKMRDIGALGYYSELGKAIETRTEAFMADDSNFVMLMNKMVNQNPAFQIDIDPMGDNSAIEQVILDAAGGVNQARAVSLIFQALTNLYGTDFRQFYNLAEAGPIIFDNHHEVDLGHYTDEHGELSDRRDLDVLGAMNMSEGNDQEWKTWYATQVGNDHIVRRMNNSKGFDKMYLGNVTYTGRARRLTFNPKFITAMDAAAAAAGVTVTMENLITNFGQQRFAGYTGMGNMAVSGSAQVGMAGSMGQTYGAPSYNAPGTWY</sequence>
<proteinExistence type="predicted"/>
<organism evidence="2 3">
    <name type="scientific">Pseudomonas phage KTN4</name>
    <dbReference type="NCBI Taxonomy" id="1862701"/>
    <lineage>
        <taxon>Viruses</taxon>
        <taxon>Duplodnaviria</taxon>
        <taxon>Heunggongvirae</taxon>
        <taxon>Uroviricota</taxon>
        <taxon>Caudoviricetes</taxon>
        <taxon>Chimalliviridae</taxon>
        <taxon>Phikzvirus</taxon>
        <taxon>Phikzvirus phiKZ</taxon>
    </lineage>
</organism>
<feature type="compositionally biased region" description="Low complexity" evidence="1">
    <location>
        <begin position="12"/>
        <end position="32"/>
    </location>
</feature>
<dbReference type="EMBL" id="KU521356">
    <property type="protein sequence ID" value="ANM44831.1"/>
    <property type="molecule type" value="Genomic_DNA"/>
</dbReference>
<name>A0A192Y709_9CAUD</name>
<protein>
    <submittedName>
        <fullName evidence="2">Uncharacterized protein</fullName>
    </submittedName>
</protein>
<reference evidence="2 3" key="1">
    <citation type="journal article" date="2016" name="Sci. Rep.">
        <title>A proposed integrated approach for the preclinical evaluation of phage therapy in Pseudomonas infections.</title>
        <authorList>
            <person name="Danis-Wlodarczyk K."/>
            <person name="Vandenheuvel D."/>
            <person name="Jang H.B."/>
            <person name="Briers Y."/>
            <person name="Olszak T."/>
            <person name="Arabski M."/>
            <person name="Wasik S."/>
            <person name="Drabik M."/>
            <person name="Higgins G."/>
            <person name="Tyrrell J."/>
            <person name="Harvey B.J."/>
            <person name="Noben J.P."/>
            <person name="Lavigne R."/>
            <person name="Drulis-Kawa Z."/>
        </authorList>
    </citation>
    <scope>NUCLEOTIDE SEQUENCE [LARGE SCALE GENOMIC DNA]</scope>
</reference>
<feature type="region of interest" description="Disordered" evidence="1">
    <location>
        <begin position="1"/>
        <end position="44"/>
    </location>
</feature>
<accession>A0A192Y709</accession>
<dbReference type="Proteomes" id="UP000224336">
    <property type="component" value="Segment"/>
</dbReference>
<evidence type="ECO:0000313" key="2">
    <source>
        <dbReference type="EMBL" id="ANM44831.1"/>
    </source>
</evidence>
<evidence type="ECO:0000313" key="3">
    <source>
        <dbReference type="Proteomes" id="UP000224336"/>
    </source>
</evidence>
<dbReference type="Pfam" id="PF25677">
    <property type="entry name" value="Chimallin_Phikzvirus"/>
    <property type="match status" value="1"/>
</dbReference>
<gene>
    <name evidence="2" type="ORF">KTN4_073</name>
</gene>